<gene>
    <name evidence="3" type="ORF">VSDG_06907</name>
</gene>
<sequence length="204" mass="21660">MAPAAQRILLGGDLPSAASTPQAHMQPGHAFLHYESPFQTVDMRTSPPPAPSSSVPSCVSHLLRQIALLSPSRPGRSHPEALPATACVLAFLGLVLLFLCGAIAKRVCMDLLRRRRQQRRGNQRLGGGGVDDDDNDGGSDGRVAMGDDKGGSGLWRVRRDRVSLAGEEGENGEGRESEMDEEACAGLEIPEDSASGHLPGHLRI</sequence>
<keyword evidence="2" id="KW-0472">Membrane</keyword>
<dbReference type="EMBL" id="LJZO01000033">
    <property type="protein sequence ID" value="ROV93319.1"/>
    <property type="molecule type" value="Genomic_DNA"/>
</dbReference>
<evidence type="ECO:0000313" key="3">
    <source>
        <dbReference type="EMBL" id="ROV93319.1"/>
    </source>
</evidence>
<organism evidence="3 4">
    <name type="scientific">Cytospora chrysosperma</name>
    <name type="common">Cytospora canker fungus</name>
    <name type="synonym">Sphaeria chrysosperma</name>
    <dbReference type="NCBI Taxonomy" id="252740"/>
    <lineage>
        <taxon>Eukaryota</taxon>
        <taxon>Fungi</taxon>
        <taxon>Dikarya</taxon>
        <taxon>Ascomycota</taxon>
        <taxon>Pezizomycotina</taxon>
        <taxon>Sordariomycetes</taxon>
        <taxon>Sordariomycetidae</taxon>
        <taxon>Diaporthales</taxon>
        <taxon>Cytosporaceae</taxon>
        <taxon>Cytospora</taxon>
    </lineage>
</organism>
<evidence type="ECO:0000256" key="2">
    <source>
        <dbReference type="SAM" id="Phobius"/>
    </source>
</evidence>
<proteinExistence type="predicted"/>
<evidence type="ECO:0000313" key="4">
    <source>
        <dbReference type="Proteomes" id="UP000284375"/>
    </source>
</evidence>
<feature type="region of interest" description="Disordered" evidence="1">
    <location>
        <begin position="121"/>
        <end position="204"/>
    </location>
</feature>
<dbReference type="OrthoDB" id="10657407at2759"/>
<reference evidence="3 4" key="1">
    <citation type="submission" date="2015-09" db="EMBL/GenBank/DDBJ databases">
        <title>Host preference determinants of Valsa canker pathogens revealed by comparative genomics.</title>
        <authorList>
            <person name="Yin Z."/>
            <person name="Huang L."/>
        </authorList>
    </citation>
    <scope>NUCLEOTIDE SEQUENCE [LARGE SCALE GENOMIC DNA]</scope>
    <source>
        <strain evidence="3 4">YSFL</strain>
    </source>
</reference>
<feature type="transmembrane region" description="Helical" evidence="2">
    <location>
        <begin position="81"/>
        <end position="104"/>
    </location>
</feature>
<evidence type="ECO:0000256" key="1">
    <source>
        <dbReference type="SAM" id="MobiDB-lite"/>
    </source>
</evidence>
<keyword evidence="2" id="KW-1133">Transmembrane helix</keyword>
<keyword evidence="4" id="KW-1185">Reference proteome</keyword>
<keyword evidence="2" id="KW-0812">Transmembrane</keyword>
<dbReference type="Proteomes" id="UP000284375">
    <property type="component" value="Unassembled WGS sequence"/>
</dbReference>
<name>A0A423VQK8_CYTCH</name>
<comment type="caution">
    <text evidence="3">The sequence shown here is derived from an EMBL/GenBank/DDBJ whole genome shotgun (WGS) entry which is preliminary data.</text>
</comment>
<accession>A0A423VQK8</accession>
<protein>
    <submittedName>
        <fullName evidence="3">Uncharacterized protein</fullName>
    </submittedName>
</protein>
<dbReference type="AlphaFoldDB" id="A0A423VQK8"/>